<evidence type="ECO:0000313" key="2">
    <source>
        <dbReference type="Proteomes" id="UP000003922"/>
    </source>
</evidence>
<organism evidence="1 2">
    <name type="scientific">Crocosphaera watsonii WH 8501</name>
    <dbReference type="NCBI Taxonomy" id="165597"/>
    <lineage>
        <taxon>Bacteria</taxon>
        <taxon>Bacillati</taxon>
        <taxon>Cyanobacteriota</taxon>
        <taxon>Cyanophyceae</taxon>
        <taxon>Oscillatoriophycideae</taxon>
        <taxon>Chroococcales</taxon>
        <taxon>Aphanothecaceae</taxon>
        <taxon>Crocosphaera</taxon>
    </lineage>
</organism>
<name>Q4C3I0_CROWT</name>
<reference evidence="1" key="3">
    <citation type="submission" date="2016-12" db="EMBL/GenBank/DDBJ databases">
        <title>Annotation of the draft genome assembly of Crocosphaera watsonii WH 8501.</title>
        <authorList>
            <consortium name="US DOE Joint Genome Institute (JGI-ORNL)"/>
            <person name="Larimer F."/>
            <person name="Land M."/>
        </authorList>
    </citation>
    <scope>NUCLEOTIDE SEQUENCE</scope>
    <source>
        <strain evidence="1">WH 8501</strain>
    </source>
</reference>
<reference evidence="1" key="1">
    <citation type="submission" date="2004-02" db="EMBL/GenBank/DDBJ databases">
        <authorList>
            <consortium name="DOE Joint Genome Institute"/>
        </authorList>
    </citation>
    <scope>NUCLEOTIDE SEQUENCE [LARGE SCALE GENOMIC DNA]</scope>
    <source>
        <strain evidence="1">WH 8501</strain>
    </source>
</reference>
<dbReference type="EMBL" id="AADV02000017">
    <property type="protein sequence ID" value="EAM50727.1"/>
    <property type="molecule type" value="Genomic_DNA"/>
</dbReference>
<proteinExistence type="predicted"/>
<dbReference type="Proteomes" id="UP000003922">
    <property type="component" value="Unassembled WGS sequence"/>
</dbReference>
<dbReference type="AlphaFoldDB" id="Q4C3I0"/>
<reference evidence="1" key="2">
    <citation type="submission" date="2005-06" db="EMBL/GenBank/DDBJ databases">
        <title>Sequencing of the draft genome and assembly of Crocosphaera watsonii WH 8501.</title>
        <authorList>
            <consortium name="US DOE Joint Genome Institute (JGI-PGF)"/>
            <person name="Copeland A."/>
            <person name="Lucas S."/>
            <person name="Lapidus A."/>
            <person name="Barry K."/>
            <person name="Detter C."/>
            <person name="Glavina T."/>
            <person name="Hammon N."/>
            <person name="Israni S."/>
            <person name="Pitluck S."/>
            <person name="Richardson P."/>
        </authorList>
    </citation>
    <scope>NUCLEOTIDE SEQUENCE [LARGE SCALE GENOMIC DNA]</scope>
    <source>
        <strain evidence="1">WH 8501</strain>
    </source>
</reference>
<keyword evidence="2" id="KW-1185">Reference proteome</keyword>
<protein>
    <submittedName>
        <fullName evidence="1">Uncharacterized protein</fullName>
    </submittedName>
</protein>
<accession>Q4C3I0</accession>
<gene>
    <name evidence="1" type="ORF">CwatDRAFT_3642</name>
</gene>
<sequence>MSDISSGLGTVPAAFIGSVQADATANINIKENTRIEGNKVSITANANTQAKITPLSILLPVAFGYAESNPTANVKIADGAFIKTTDDLILSAVSDSEVDVSSIAISISSLPALTRSLFVGTVFSCFTILRGDR</sequence>
<dbReference type="KEGG" id="cwa:CwatDRAFT_3642"/>
<comment type="caution">
    <text evidence="1">The sequence shown here is derived from an EMBL/GenBank/DDBJ whole genome shotgun (WGS) entry which is preliminary data.</text>
</comment>
<evidence type="ECO:0000313" key="1">
    <source>
        <dbReference type="EMBL" id="EAM50727.1"/>
    </source>
</evidence>
<dbReference type="RefSeq" id="WP_007305614.1">
    <property type="nucleotide sequence ID" value="NZ_AADV02000017.1"/>
</dbReference>